<dbReference type="AlphaFoldDB" id="A0A094ZYL4"/>
<protein>
    <submittedName>
        <fullName evidence="2">Furin</fullName>
    </submittedName>
</protein>
<proteinExistence type="predicted"/>
<dbReference type="Pfam" id="PF16470">
    <property type="entry name" value="S8_pro-domain"/>
    <property type="match status" value="1"/>
</dbReference>
<evidence type="ECO:0000313" key="2">
    <source>
        <dbReference type="EMBL" id="KGB39492.1"/>
    </source>
</evidence>
<accession>A0A094ZYL4</accession>
<dbReference type="SUPFAM" id="SSF54897">
    <property type="entry name" value="Protease propeptides/inhibitors"/>
    <property type="match status" value="1"/>
</dbReference>
<sequence>MSFYGKKECSMLLMMTSELCCCATNNQTIPKQSVPITPELSDLSHNKRKALYTPYWAVEIKGGEKAARAIAEKYGFLYLGEILPGIYHFKHNRISKRSLRQNNYYHDQLANDEQADVKVFEMGNVEQNCALIH</sequence>
<dbReference type="InterPro" id="IPR038466">
    <property type="entry name" value="S8_pro-domain_sf"/>
</dbReference>
<name>A0A094ZYL4_SCHHA</name>
<dbReference type="EMBL" id="KL251215">
    <property type="protein sequence ID" value="KGB39492.1"/>
    <property type="molecule type" value="Genomic_DNA"/>
</dbReference>
<reference evidence="2" key="1">
    <citation type="journal article" date="2012" name="Nat. Genet.">
        <title>Whole-genome sequence of Schistosoma haematobium.</title>
        <authorList>
            <person name="Young N.D."/>
            <person name="Jex A.R."/>
            <person name="Li B."/>
            <person name="Liu S."/>
            <person name="Yang L."/>
            <person name="Xiong Z."/>
            <person name="Li Y."/>
            <person name="Cantacessi C."/>
            <person name="Hall R.S."/>
            <person name="Xu X."/>
            <person name="Chen F."/>
            <person name="Wu X."/>
            <person name="Zerlotini A."/>
            <person name="Oliveira G."/>
            <person name="Hofmann A."/>
            <person name="Zhang G."/>
            <person name="Fang X."/>
            <person name="Kang Y."/>
            <person name="Campbell B.E."/>
            <person name="Loukas A."/>
            <person name="Ranganathan S."/>
            <person name="Rollinson D."/>
            <person name="Rinaldi G."/>
            <person name="Brindley P.J."/>
            <person name="Yang H."/>
            <person name="Wang J."/>
            <person name="Wang J."/>
            <person name="Gasser R.B."/>
        </authorList>
    </citation>
    <scope>NUCLEOTIDE SEQUENCE [LARGE SCALE GENOMIC DNA]</scope>
</reference>
<dbReference type="Gene3D" id="3.30.70.850">
    <property type="entry name" value="Peptidase S8, pro-domain"/>
    <property type="match status" value="1"/>
</dbReference>
<dbReference type="InterPro" id="IPR032815">
    <property type="entry name" value="S8_pro-domain"/>
</dbReference>
<gene>
    <name evidence="2" type="ORF">MS3_07926</name>
</gene>
<feature type="domain" description="Peptidase S8 pro-domain" evidence="1">
    <location>
        <begin position="56"/>
        <end position="114"/>
    </location>
</feature>
<organism evidence="2">
    <name type="scientific">Schistosoma haematobium</name>
    <name type="common">Blood fluke</name>
    <dbReference type="NCBI Taxonomy" id="6185"/>
    <lineage>
        <taxon>Eukaryota</taxon>
        <taxon>Metazoa</taxon>
        <taxon>Spiralia</taxon>
        <taxon>Lophotrochozoa</taxon>
        <taxon>Platyhelminthes</taxon>
        <taxon>Trematoda</taxon>
        <taxon>Digenea</taxon>
        <taxon>Strigeidida</taxon>
        <taxon>Schistosomatoidea</taxon>
        <taxon>Schistosomatidae</taxon>
        <taxon>Schistosoma</taxon>
    </lineage>
</organism>
<dbReference type="STRING" id="6185.A0A094ZYL4"/>
<evidence type="ECO:0000259" key="1">
    <source>
        <dbReference type="Pfam" id="PF16470"/>
    </source>
</evidence>